<name>A0A1M6C412_9FIRM</name>
<feature type="transmembrane region" description="Helical" evidence="1">
    <location>
        <begin position="57"/>
        <end position="80"/>
    </location>
</feature>
<keyword evidence="3" id="KW-1185">Reference proteome</keyword>
<dbReference type="RefSeq" id="WP_207650372.1">
    <property type="nucleotide sequence ID" value="NZ_FQZV01000003.1"/>
</dbReference>
<gene>
    <name evidence="2" type="ORF">SAMN02745975_00153</name>
</gene>
<dbReference type="AlphaFoldDB" id="A0A1M6C412"/>
<dbReference type="Proteomes" id="UP000184536">
    <property type="component" value="Unassembled WGS sequence"/>
</dbReference>
<keyword evidence="1" id="KW-1133">Transmembrane helix</keyword>
<feature type="transmembrane region" description="Helical" evidence="1">
    <location>
        <begin position="27"/>
        <end position="45"/>
    </location>
</feature>
<protein>
    <submittedName>
        <fullName evidence="2">Uncharacterized protein</fullName>
    </submittedName>
</protein>
<reference evidence="3" key="1">
    <citation type="submission" date="2016-11" db="EMBL/GenBank/DDBJ databases">
        <authorList>
            <person name="Varghese N."/>
            <person name="Submissions S."/>
        </authorList>
    </citation>
    <scope>NUCLEOTIDE SEQUENCE [LARGE SCALE GENOMIC DNA]</scope>
    <source>
        <strain evidence="3">DSM 17957</strain>
    </source>
</reference>
<evidence type="ECO:0000313" key="2">
    <source>
        <dbReference type="EMBL" id="SHI55766.1"/>
    </source>
</evidence>
<keyword evidence="1" id="KW-0472">Membrane</keyword>
<accession>A0A1M6C412</accession>
<feature type="transmembrane region" description="Helical" evidence="1">
    <location>
        <begin position="122"/>
        <end position="142"/>
    </location>
</feature>
<sequence>MESDSRKEAVKKKKTQKTKKRLSNTKWVILITIWTFFLGTGMSFISETLLRNTGLMIAFIVLIFIIVIGIVFDLIGIAVASSREKPFHSMASNKLLGANYAVKLVRNAGPVSNFCNDVIGDICGIISGAAAAIIILQIRSLYQVNLPSLSILLSGFVASLTVGGKAIGKEIALRKSREIVLFVGVILHHLHKHLGFSLFLPKNSRKGR</sequence>
<proteinExistence type="predicted"/>
<organism evidence="2 3">
    <name type="scientific">Geosporobacter subterraneus DSM 17957</name>
    <dbReference type="NCBI Taxonomy" id="1121919"/>
    <lineage>
        <taxon>Bacteria</taxon>
        <taxon>Bacillati</taxon>
        <taxon>Bacillota</taxon>
        <taxon>Clostridia</taxon>
        <taxon>Peptostreptococcales</taxon>
        <taxon>Thermotaleaceae</taxon>
        <taxon>Geosporobacter</taxon>
    </lineage>
</organism>
<dbReference type="STRING" id="1121919.SAMN02745975_00153"/>
<evidence type="ECO:0000313" key="3">
    <source>
        <dbReference type="Proteomes" id="UP000184536"/>
    </source>
</evidence>
<keyword evidence="1" id="KW-0812">Transmembrane</keyword>
<dbReference type="EMBL" id="FQZV01000003">
    <property type="protein sequence ID" value="SHI55766.1"/>
    <property type="molecule type" value="Genomic_DNA"/>
</dbReference>
<feature type="transmembrane region" description="Helical" evidence="1">
    <location>
        <begin position="148"/>
        <end position="167"/>
    </location>
</feature>
<evidence type="ECO:0000256" key="1">
    <source>
        <dbReference type="SAM" id="Phobius"/>
    </source>
</evidence>